<organism evidence="2 3">
    <name type="scientific">Pseudorhodoplanes sinuspersici</name>
    <dbReference type="NCBI Taxonomy" id="1235591"/>
    <lineage>
        <taxon>Bacteria</taxon>
        <taxon>Pseudomonadati</taxon>
        <taxon>Pseudomonadota</taxon>
        <taxon>Alphaproteobacteria</taxon>
        <taxon>Hyphomicrobiales</taxon>
        <taxon>Pseudorhodoplanes</taxon>
    </lineage>
</organism>
<proteinExistence type="predicted"/>
<dbReference type="GO" id="GO:0016829">
    <property type="term" value="F:lyase activity"/>
    <property type="evidence" value="ECO:0007669"/>
    <property type="project" value="UniProtKB-KW"/>
</dbReference>
<dbReference type="RefSeq" id="WP_086089544.1">
    <property type="nucleotide sequence ID" value="NZ_CP021112.1"/>
</dbReference>
<accession>A0A1W6ZVI8</accession>
<reference evidence="2 3" key="1">
    <citation type="submission" date="2017-05" db="EMBL/GenBank/DDBJ databases">
        <title>Full genome sequence of Pseudorhodoplanes sinuspersici.</title>
        <authorList>
            <person name="Dastgheib S.M.M."/>
            <person name="Shavandi M."/>
            <person name="Tirandaz H."/>
        </authorList>
    </citation>
    <scope>NUCLEOTIDE SEQUENCE [LARGE SCALE GENOMIC DNA]</scope>
    <source>
        <strain evidence="2 3">RIPI110</strain>
    </source>
</reference>
<dbReference type="KEGG" id="psin:CAK95_20145"/>
<evidence type="ECO:0000313" key="3">
    <source>
        <dbReference type="Proteomes" id="UP000194137"/>
    </source>
</evidence>
<protein>
    <submittedName>
        <fullName evidence="2">Beta-hydroxyacyl-ACP dehydratase</fullName>
    </submittedName>
</protein>
<gene>
    <name evidence="2" type="ORF">CAK95_20145</name>
</gene>
<dbReference type="Gene3D" id="3.10.129.10">
    <property type="entry name" value="Hotdog Thioesterase"/>
    <property type="match status" value="1"/>
</dbReference>
<evidence type="ECO:0000256" key="1">
    <source>
        <dbReference type="ARBA" id="ARBA00023239"/>
    </source>
</evidence>
<keyword evidence="1" id="KW-0456">Lyase</keyword>
<dbReference type="STRING" id="1235591.CAK95_20145"/>
<dbReference type="EMBL" id="CP021112">
    <property type="protein sequence ID" value="ARQ01151.1"/>
    <property type="molecule type" value="Genomic_DNA"/>
</dbReference>
<name>A0A1W6ZVI8_9HYPH</name>
<evidence type="ECO:0000313" key="2">
    <source>
        <dbReference type="EMBL" id="ARQ01151.1"/>
    </source>
</evidence>
<dbReference type="PANTHER" id="PTHR30272:SF1">
    <property type="entry name" value="3-HYDROXYACYL-[ACYL-CARRIER-PROTEIN] DEHYDRATASE"/>
    <property type="match status" value="1"/>
</dbReference>
<dbReference type="InterPro" id="IPR029069">
    <property type="entry name" value="HotDog_dom_sf"/>
</dbReference>
<keyword evidence="3" id="KW-1185">Reference proteome</keyword>
<dbReference type="Pfam" id="PF07977">
    <property type="entry name" value="FabA"/>
    <property type="match status" value="1"/>
</dbReference>
<sequence>MRLEYFQMLDRFVEVKADERWIRTESKVPMESPVFEGHFPGYPLMPGVLLIENMAQTCGWLVSAITGFTGLPVLAGVKEAKVRGAVFPGMELSTEGKIIHDGSGFAIADGKIKSGTTAIADARLTYRIIPYPSPEFQNTMVTWARQLDFPLDDFRKVDSKS</sequence>
<dbReference type="AlphaFoldDB" id="A0A1W6ZVI8"/>
<dbReference type="SUPFAM" id="SSF54637">
    <property type="entry name" value="Thioesterase/thiol ester dehydrase-isomerase"/>
    <property type="match status" value="1"/>
</dbReference>
<dbReference type="InterPro" id="IPR013114">
    <property type="entry name" value="FabA_FabZ"/>
</dbReference>
<dbReference type="OrthoDB" id="9812462at2"/>
<dbReference type="PANTHER" id="PTHR30272">
    <property type="entry name" value="3-HYDROXYACYL-[ACYL-CARRIER-PROTEIN] DEHYDRATASE"/>
    <property type="match status" value="1"/>
</dbReference>
<dbReference type="Proteomes" id="UP000194137">
    <property type="component" value="Chromosome"/>
</dbReference>